<protein>
    <recommendedName>
        <fullName evidence="10">Major facilitator superfamily (MFS) profile domain-containing protein</fullName>
    </recommendedName>
</protein>
<evidence type="ECO:0000256" key="3">
    <source>
        <dbReference type="ARBA" id="ARBA00022475"/>
    </source>
</evidence>
<proteinExistence type="predicted"/>
<evidence type="ECO:0000256" key="5">
    <source>
        <dbReference type="ARBA" id="ARBA00022989"/>
    </source>
</evidence>
<dbReference type="Proteomes" id="UP000657574">
    <property type="component" value="Unassembled WGS sequence"/>
</dbReference>
<keyword evidence="9" id="KW-1185">Reference proteome</keyword>
<reference evidence="8" key="2">
    <citation type="submission" date="2020-09" db="EMBL/GenBank/DDBJ databases">
        <authorList>
            <person name="Sun Q."/>
            <person name="Ohkuma M."/>
        </authorList>
    </citation>
    <scope>NUCLEOTIDE SEQUENCE</scope>
    <source>
        <strain evidence="8">JCM 3086</strain>
    </source>
</reference>
<evidence type="ECO:0000256" key="6">
    <source>
        <dbReference type="ARBA" id="ARBA00023136"/>
    </source>
</evidence>
<sequence length="90" mass="9823">MPREHLVNAVSLNSVTINVARIVGAAFGGLVATVLGLALCFGLNGLSFFVVVAMLLMMRGNEISQHRRETPRKGQIREGFAYVVRTPEPR</sequence>
<keyword evidence="4 7" id="KW-0812">Transmembrane</keyword>
<dbReference type="PANTHER" id="PTHR23513">
    <property type="entry name" value="INTEGRAL MEMBRANE EFFLUX PROTEIN-RELATED"/>
    <property type="match status" value="1"/>
</dbReference>
<keyword evidence="3" id="KW-1003">Cell membrane</keyword>
<evidence type="ECO:0000256" key="2">
    <source>
        <dbReference type="ARBA" id="ARBA00022448"/>
    </source>
</evidence>
<gene>
    <name evidence="8" type="ORF">GCM10010121_074900</name>
</gene>
<comment type="caution">
    <text evidence="8">The sequence shown here is derived from an EMBL/GenBank/DDBJ whole genome shotgun (WGS) entry which is preliminary data.</text>
</comment>
<dbReference type="PANTHER" id="PTHR23513:SF11">
    <property type="entry name" value="STAPHYLOFERRIN A TRANSPORTER"/>
    <property type="match status" value="1"/>
</dbReference>
<feature type="transmembrane region" description="Helical" evidence="7">
    <location>
        <begin position="25"/>
        <end position="58"/>
    </location>
</feature>
<dbReference type="AlphaFoldDB" id="A0A917L8Z0"/>
<name>A0A917L8Z0_9ACTN</name>
<evidence type="ECO:0000313" key="9">
    <source>
        <dbReference type="Proteomes" id="UP000657574"/>
    </source>
</evidence>
<evidence type="ECO:0000256" key="7">
    <source>
        <dbReference type="SAM" id="Phobius"/>
    </source>
</evidence>
<evidence type="ECO:0000256" key="1">
    <source>
        <dbReference type="ARBA" id="ARBA00004651"/>
    </source>
</evidence>
<accession>A0A917L8Z0</accession>
<keyword evidence="2" id="KW-0813">Transport</keyword>
<dbReference type="RefSeq" id="WP_189315803.1">
    <property type="nucleotide sequence ID" value="NZ_BMQA01000043.1"/>
</dbReference>
<reference evidence="8" key="1">
    <citation type="journal article" date="2014" name="Int. J. Syst. Evol. Microbiol.">
        <title>Complete genome sequence of Corynebacterium casei LMG S-19264T (=DSM 44701T), isolated from a smear-ripened cheese.</title>
        <authorList>
            <consortium name="US DOE Joint Genome Institute (JGI-PGF)"/>
            <person name="Walter F."/>
            <person name="Albersmeier A."/>
            <person name="Kalinowski J."/>
            <person name="Ruckert C."/>
        </authorList>
    </citation>
    <scope>NUCLEOTIDE SEQUENCE</scope>
    <source>
        <strain evidence="8">JCM 3086</strain>
    </source>
</reference>
<evidence type="ECO:0008006" key="10">
    <source>
        <dbReference type="Google" id="ProtNLM"/>
    </source>
</evidence>
<dbReference type="EMBL" id="BMQA01000043">
    <property type="protein sequence ID" value="GGJ53114.1"/>
    <property type="molecule type" value="Genomic_DNA"/>
</dbReference>
<keyword evidence="6 7" id="KW-0472">Membrane</keyword>
<comment type="subcellular location">
    <subcellularLocation>
        <location evidence="1">Cell membrane</location>
        <topology evidence="1">Multi-pass membrane protein</topology>
    </subcellularLocation>
</comment>
<dbReference type="GO" id="GO:0005886">
    <property type="term" value="C:plasma membrane"/>
    <property type="evidence" value="ECO:0007669"/>
    <property type="project" value="UniProtKB-SubCell"/>
</dbReference>
<dbReference type="InterPro" id="IPR010290">
    <property type="entry name" value="TM_effector"/>
</dbReference>
<dbReference type="SUPFAM" id="SSF103473">
    <property type="entry name" value="MFS general substrate transporter"/>
    <property type="match status" value="1"/>
</dbReference>
<keyword evidence="5 7" id="KW-1133">Transmembrane helix</keyword>
<dbReference type="InterPro" id="IPR036259">
    <property type="entry name" value="MFS_trans_sf"/>
</dbReference>
<organism evidence="8 9">
    <name type="scientific">Streptomyces brasiliensis</name>
    <dbReference type="NCBI Taxonomy" id="1954"/>
    <lineage>
        <taxon>Bacteria</taxon>
        <taxon>Bacillati</taxon>
        <taxon>Actinomycetota</taxon>
        <taxon>Actinomycetes</taxon>
        <taxon>Kitasatosporales</taxon>
        <taxon>Streptomycetaceae</taxon>
        <taxon>Streptomyces</taxon>
    </lineage>
</organism>
<evidence type="ECO:0000313" key="8">
    <source>
        <dbReference type="EMBL" id="GGJ53114.1"/>
    </source>
</evidence>
<dbReference type="Pfam" id="PF05977">
    <property type="entry name" value="MFS_3"/>
    <property type="match status" value="1"/>
</dbReference>
<evidence type="ECO:0000256" key="4">
    <source>
        <dbReference type="ARBA" id="ARBA00022692"/>
    </source>
</evidence>
<dbReference type="Gene3D" id="1.20.1250.20">
    <property type="entry name" value="MFS general substrate transporter like domains"/>
    <property type="match status" value="1"/>
</dbReference>